<feature type="compositionally biased region" description="Polar residues" evidence="1">
    <location>
        <begin position="122"/>
        <end position="139"/>
    </location>
</feature>
<reference evidence="4" key="1">
    <citation type="submission" date="2014-03" db="EMBL/GenBank/DDBJ databases">
        <title>The Genome Sequence of Puccinia striiformis f. sp. tritici PST-78.</title>
        <authorList>
            <consortium name="The Broad Institute Genome Sequencing Platform"/>
            <person name="Cuomo C."/>
            <person name="Hulbert S."/>
            <person name="Chen X."/>
            <person name="Walker B."/>
            <person name="Young S.K."/>
            <person name="Zeng Q."/>
            <person name="Gargeya S."/>
            <person name="Fitzgerald M."/>
            <person name="Haas B."/>
            <person name="Abouelleil A."/>
            <person name="Alvarado L."/>
            <person name="Arachchi H.M."/>
            <person name="Berlin A.M."/>
            <person name="Chapman S.B."/>
            <person name="Goldberg J."/>
            <person name="Griggs A."/>
            <person name="Gujja S."/>
            <person name="Hansen M."/>
            <person name="Howarth C."/>
            <person name="Imamovic A."/>
            <person name="Larimer J."/>
            <person name="McCowan C."/>
            <person name="Montmayeur A."/>
            <person name="Murphy C."/>
            <person name="Neiman D."/>
            <person name="Pearson M."/>
            <person name="Priest M."/>
            <person name="Roberts A."/>
            <person name="Saif S."/>
            <person name="Shea T."/>
            <person name="Sisk P."/>
            <person name="Sykes S."/>
            <person name="Wortman J."/>
            <person name="Nusbaum C."/>
            <person name="Birren B."/>
        </authorList>
    </citation>
    <scope>NUCLEOTIDE SEQUENCE [LARGE SCALE GENOMIC DNA]</scope>
    <source>
        <strain evidence="4">race PST-78</strain>
    </source>
</reference>
<keyword evidence="2" id="KW-0472">Membrane</keyword>
<accession>A0A0L0VRZ3</accession>
<dbReference type="AlphaFoldDB" id="A0A0L0VRZ3"/>
<feature type="compositionally biased region" description="Polar residues" evidence="1">
    <location>
        <begin position="22"/>
        <end position="64"/>
    </location>
</feature>
<feature type="region of interest" description="Disordered" evidence="1">
    <location>
        <begin position="121"/>
        <end position="142"/>
    </location>
</feature>
<evidence type="ECO:0000313" key="3">
    <source>
        <dbReference type="EMBL" id="KNF02041.1"/>
    </source>
</evidence>
<name>A0A0L0VRZ3_9BASI</name>
<organism evidence="3 4">
    <name type="scientific">Puccinia striiformis f. sp. tritici PST-78</name>
    <dbReference type="NCBI Taxonomy" id="1165861"/>
    <lineage>
        <taxon>Eukaryota</taxon>
        <taxon>Fungi</taxon>
        <taxon>Dikarya</taxon>
        <taxon>Basidiomycota</taxon>
        <taxon>Pucciniomycotina</taxon>
        <taxon>Pucciniomycetes</taxon>
        <taxon>Pucciniales</taxon>
        <taxon>Pucciniaceae</taxon>
        <taxon>Puccinia</taxon>
    </lineage>
</organism>
<sequence>MANQSVTPSTVAERTPAATGLPINTNTGINSTHQTNISTSGTPLRTQTSALPTATTSVQSSPVSQWIPPATSASRQSSPHDVDPFSKLGPQAIGAIVFVGALLTVLSLALSFLLWRRKGHTPSLSTSDPDSQSPCQSHATFGHRKRDTVKSCSLGSAHHTSTSSFDITSPPSREGCRMTYIDQTVTSPPWTIFPARGSSSILNWKPHDGQRTPLRLSSDTCMILDPWLMPTHRPLPSHPKYP</sequence>
<dbReference type="Proteomes" id="UP000054564">
    <property type="component" value="Unassembled WGS sequence"/>
</dbReference>
<dbReference type="OrthoDB" id="2507016at2759"/>
<feature type="region of interest" description="Disordered" evidence="1">
    <location>
        <begin position="1"/>
        <end position="83"/>
    </location>
</feature>
<keyword evidence="4" id="KW-1185">Reference proteome</keyword>
<comment type="caution">
    <text evidence="3">The sequence shown here is derived from an EMBL/GenBank/DDBJ whole genome shotgun (WGS) entry which is preliminary data.</text>
</comment>
<evidence type="ECO:0000256" key="2">
    <source>
        <dbReference type="SAM" id="Phobius"/>
    </source>
</evidence>
<evidence type="ECO:0000256" key="1">
    <source>
        <dbReference type="SAM" id="MobiDB-lite"/>
    </source>
</evidence>
<gene>
    <name evidence="3" type="ORF">PSTG_04862</name>
</gene>
<feature type="compositionally biased region" description="Polar residues" evidence="1">
    <location>
        <begin position="1"/>
        <end position="12"/>
    </location>
</feature>
<keyword evidence="2" id="KW-1133">Transmembrane helix</keyword>
<keyword evidence="2" id="KW-0812">Transmembrane</keyword>
<protein>
    <submittedName>
        <fullName evidence="3">Uncharacterized protein</fullName>
    </submittedName>
</protein>
<evidence type="ECO:0000313" key="4">
    <source>
        <dbReference type="Proteomes" id="UP000054564"/>
    </source>
</evidence>
<feature type="transmembrane region" description="Helical" evidence="2">
    <location>
        <begin position="92"/>
        <end position="115"/>
    </location>
</feature>
<dbReference type="EMBL" id="AJIL01000026">
    <property type="protein sequence ID" value="KNF02041.1"/>
    <property type="molecule type" value="Genomic_DNA"/>
</dbReference>
<proteinExistence type="predicted"/>